<dbReference type="EMBL" id="JACHGN010000013">
    <property type="protein sequence ID" value="MBB5136165.1"/>
    <property type="molecule type" value="Genomic_DNA"/>
</dbReference>
<dbReference type="InterPro" id="IPR011008">
    <property type="entry name" value="Dimeric_a/b-barrel"/>
</dbReference>
<gene>
    <name evidence="2" type="ORF">HNP84_005909</name>
</gene>
<keyword evidence="3" id="KW-1185">Reference proteome</keyword>
<reference evidence="2 3" key="1">
    <citation type="submission" date="2020-08" db="EMBL/GenBank/DDBJ databases">
        <title>Genomic Encyclopedia of Type Strains, Phase IV (KMG-IV): sequencing the most valuable type-strain genomes for metagenomic binning, comparative biology and taxonomic classification.</title>
        <authorList>
            <person name="Goeker M."/>
        </authorList>
    </citation>
    <scope>NUCLEOTIDE SEQUENCE [LARGE SCALE GENOMIC DNA]</scope>
    <source>
        <strain evidence="2 3">DSM 45615</strain>
    </source>
</reference>
<name>A0A840PJC2_9ACTN</name>
<keyword evidence="2" id="KW-0503">Monooxygenase</keyword>
<dbReference type="Gene3D" id="3.30.70.100">
    <property type="match status" value="1"/>
</dbReference>
<evidence type="ECO:0000313" key="2">
    <source>
        <dbReference type="EMBL" id="MBB5136165.1"/>
    </source>
</evidence>
<dbReference type="SUPFAM" id="SSF54909">
    <property type="entry name" value="Dimeric alpha+beta barrel"/>
    <property type="match status" value="1"/>
</dbReference>
<dbReference type="GO" id="GO:0004497">
    <property type="term" value="F:monooxygenase activity"/>
    <property type="evidence" value="ECO:0007669"/>
    <property type="project" value="UniProtKB-KW"/>
</dbReference>
<accession>A0A840PJC2</accession>
<organism evidence="2 3">
    <name type="scientific">Thermocatellispora tengchongensis</name>
    <dbReference type="NCBI Taxonomy" id="1073253"/>
    <lineage>
        <taxon>Bacteria</taxon>
        <taxon>Bacillati</taxon>
        <taxon>Actinomycetota</taxon>
        <taxon>Actinomycetes</taxon>
        <taxon>Streptosporangiales</taxon>
        <taxon>Streptosporangiaceae</taxon>
        <taxon>Thermocatellispora</taxon>
    </lineage>
</organism>
<sequence length="109" mass="12027">MLLSVVKFTVRPEQDAAWLSLIEDFTKATRAEPGNVLIEWSKSVDDPHRYVVIEGYTNPEALAAHTDSEHFRTTMAALLDMTAGAPEMLNAHSGHDGWSPILAADPPQR</sequence>
<dbReference type="PANTHER" id="PTHR33336:SF3">
    <property type="entry name" value="ABM DOMAIN-CONTAINING PROTEIN"/>
    <property type="match status" value="1"/>
</dbReference>
<feature type="domain" description="ABM" evidence="1">
    <location>
        <begin position="2"/>
        <end position="90"/>
    </location>
</feature>
<dbReference type="InterPro" id="IPR007138">
    <property type="entry name" value="ABM_dom"/>
</dbReference>
<dbReference type="InterPro" id="IPR050744">
    <property type="entry name" value="AI-2_Isomerase_LsrG"/>
</dbReference>
<proteinExistence type="predicted"/>
<dbReference type="Pfam" id="PF03992">
    <property type="entry name" value="ABM"/>
    <property type="match status" value="1"/>
</dbReference>
<dbReference type="AlphaFoldDB" id="A0A840PJC2"/>
<keyword evidence="2" id="KW-0560">Oxidoreductase</keyword>
<dbReference type="Proteomes" id="UP000578449">
    <property type="component" value="Unassembled WGS sequence"/>
</dbReference>
<dbReference type="RefSeq" id="WP_185053087.1">
    <property type="nucleotide sequence ID" value="NZ_BAABIX010000017.1"/>
</dbReference>
<dbReference type="PANTHER" id="PTHR33336">
    <property type="entry name" value="QUINOL MONOOXYGENASE YGIN-RELATED"/>
    <property type="match status" value="1"/>
</dbReference>
<comment type="caution">
    <text evidence="2">The sequence shown here is derived from an EMBL/GenBank/DDBJ whole genome shotgun (WGS) entry which is preliminary data.</text>
</comment>
<protein>
    <submittedName>
        <fullName evidence="2">Quinol monooxygenase YgiN</fullName>
    </submittedName>
</protein>
<evidence type="ECO:0000313" key="3">
    <source>
        <dbReference type="Proteomes" id="UP000578449"/>
    </source>
</evidence>
<evidence type="ECO:0000259" key="1">
    <source>
        <dbReference type="PROSITE" id="PS51725"/>
    </source>
</evidence>
<dbReference type="PROSITE" id="PS51725">
    <property type="entry name" value="ABM"/>
    <property type="match status" value="1"/>
</dbReference>